<keyword evidence="9" id="KW-0832">Ubl conjugation</keyword>
<comment type="similarity">
    <text evidence="14">Belongs to the sal C2H2-type zinc-finger protein family.</text>
</comment>
<dbReference type="GO" id="GO:0007507">
    <property type="term" value="P:heart development"/>
    <property type="evidence" value="ECO:0007669"/>
    <property type="project" value="UniProtKB-ARBA"/>
</dbReference>
<dbReference type="InterPro" id="IPR036236">
    <property type="entry name" value="Znf_C2H2_sf"/>
</dbReference>
<evidence type="ECO:0000256" key="7">
    <source>
        <dbReference type="ARBA" id="ARBA00022771"/>
    </source>
</evidence>
<feature type="compositionally biased region" description="Basic and acidic residues" evidence="19">
    <location>
        <begin position="32"/>
        <end position="48"/>
    </location>
</feature>
<feature type="domain" description="C2H2-type" evidence="20">
    <location>
        <begin position="1045"/>
        <end position="1072"/>
    </location>
</feature>
<evidence type="ECO:0000256" key="10">
    <source>
        <dbReference type="ARBA" id="ARBA00023015"/>
    </source>
</evidence>
<feature type="domain" description="C2H2-type" evidence="20">
    <location>
        <begin position="718"/>
        <end position="745"/>
    </location>
</feature>
<evidence type="ECO:0000256" key="6">
    <source>
        <dbReference type="ARBA" id="ARBA00022737"/>
    </source>
</evidence>
<feature type="domain" description="C2H2-type" evidence="20">
    <location>
        <begin position="432"/>
        <end position="459"/>
    </location>
</feature>
<name>A0A6P8GUY4_CLUHA</name>
<dbReference type="PANTHER" id="PTHR23233">
    <property type="entry name" value="SAL-LIKE PROTEIN"/>
    <property type="match status" value="1"/>
</dbReference>
<evidence type="ECO:0000256" key="4">
    <source>
        <dbReference type="ARBA" id="ARBA00022553"/>
    </source>
</evidence>
<dbReference type="Proteomes" id="UP000515152">
    <property type="component" value="Chromosome 19"/>
</dbReference>
<dbReference type="GO" id="GO:0000981">
    <property type="term" value="F:DNA-binding transcription factor activity, RNA polymerase II-specific"/>
    <property type="evidence" value="ECO:0007669"/>
    <property type="project" value="TreeGrafter"/>
</dbReference>
<dbReference type="CDD" id="cd20908">
    <property type="entry name" value="SUF4-like"/>
    <property type="match status" value="1"/>
</dbReference>
<comment type="subcellular location">
    <subcellularLocation>
        <location evidence="1">Nucleus</location>
    </subcellularLocation>
</comment>
<feature type="compositionally biased region" description="Polar residues" evidence="19">
    <location>
        <begin position="11"/>
        <end position="23"/>
    </location>
</feature>
<evidence type="ECO:0000256" key="11">
    <source>
        <dbReference type="ARBA" id="ARBA00023125"/>
    </source>
</evidence>
<dbReference type="PANTHER" id="PTHR23233:SF46">
    <property type="entry name" value="SAL-LIKE PROTEIN 3"/>
    <property type="match status" value="1"/>
</dbReference>
<dbReference type="SUPFAM" id="SSF57667">
    <property type="entry name" value="beta-beta-alpha zinc fingers"/>
    <property type="match status" value="4"/>
</dbReference>
<evidence type="ECO:0000259" key="20">
    <source>
        <dbReference type="PROSITE" id="PS50157"/>
    </source>
</evidence>
<reference evidence="22" key="1">
    <citation type="submission" date="2025-08" db="UniProtKB">
        <authorList>
            <consortium name="RefSeq"/>
        </authorList>
    </citation>
    <scope>IDENTIFICATION</scope>
</reference>
<keyword evidence="2" id="KW-0678">Repressor</keyword>
<feature type="domain" description="C2H2-type" evidence="20">
    <location>
        <begin position="690"/>
        <end position="717"/>
    </location>
</feature>
<evidence type="ECO:0000313" key="21">
    <source>
        <dbReference type="Proteomes" id="UP000515152"/>
    </source>
</evidence>
<keyword evidence="4" id="KW-0597">Phosphoprotein</keyword>
<dbReference type="KEGG" id="char:105891991"/>
<feature type="region of interest" description="Disordered" evidence="19">
    <location>
        <begin position="642"/>
        <end position="673"/>
    </location>
</feature>
<evidence type="ECO:0000256" key="13">
    <source>
        <dbReference type="ARBA" id="ARBA00023242"/>
    </source>
</evidence>
<feature type="compositionally biased region" description="Polar residues" evidence="19">
    <location>
        <begin position="984"/>
        <end position="1001"/>
    </location>
</feature>
<accession>A0A6P8GUY4</accession>
<dbReference type="FunFam" id="3.30.160.60:FF:000260">
    <property type="entry name" value="Spalt-like transcription factor 1"/>
    <property type="match status" value="1"/>
</dbReference>
<dbReference type="GO" id="GO:0021772">
    <property type="term" value="P:olfactory bulb development"/>
    <property type="evidence" value="ECO:0007669"/>
    <property type="project" value="UniProtKB-ARBA"/>
</dbReference>
<keyword evidence="7 18" id="KW-0863">Zinc-finger</keyword>
<dbReference type="OrthoDB" id="8749569at2759"/>
<feature type="domain" description="C2H2-type" evidence="20">
    <location>
        <begin position="1073"/>
        <end position="1100"/>
    </location>
</feature>
<feature type="region of interest" description="Disordered" evidence="19">
    <location>
        <begin position="336"/>
        <end position="356"/>
    </location>
</feature>
<evidence type="ECO:0000256" key="8">
    <source>
        <dbReference type="ARBA" id="ARBA00022833"/>
    </source>
</evidence>
<dbReference type="PROSITE" id="PS00028">
    <property type="entry name" value="ZINC_FINGER_C2H2_1"/>
    <property type="match status" value="7"/>
</dbReference>
<comment type="subunit">
    <text evidence="16">May associate with NuRD histone deacetylase complex (HDAC). Interacts with components of HDAC complex including HDAC1, HDAC2, RBBP4, RBPP7, MTA1 and MTA2. Interacts with CCNQ. Interacts with NSD2 (via PHD-type zinc fingers 1, 2 and 3).</text>
</comment>
<evidence type="ECO:0000256" key="14">
    <source>
        <dbReference type="ARBA" id="ARBA00038474"/>
    </source>
</evidence>
<feature type="region of interest" description="Disordered" evidence="19">
    <location>
        <begin position="1"/>
        <end position="53"/>
    </location>
</feature>
<evidence type="ECO:0000256" key="17">
    <source>
        <dbReference type="ARBA" id="ARBA00069282"/>
    </source>
</evidence>
<evidence type="ECO:0000256" key="19">
    <source>
        <dbReference type="SAM" id="MobiDB-lite"/>
    </source>
</evidence>
<dbReference type="InterPro" id="IPR051565">
    <property type="entry name" value="Sal_C2H2-zinc-finger"/>
</dbReference>
<evidence type="ECO:0000256" key="15">
    <source>
        <dbReference type="ARBA" id="ARBA00053244"/>
    </source>
</evidence>
<keyword evidence="21" id="KW-1185">Reference proteome</keyword>
<dbReference type="CTD" id="568041"/>
<feature type="region of interest" description="Disordered" evidence="19">
    <location>
        <begin position="536"/>
        <end position="595"/>
    </location>
</feature>
<dbReference type="GO" id="GO:0008270">
    <property type="term" value="F:zinc ion binding"/>
    <property type="evidence" value="ECO:0007669"/>
    <property type="project" value="UniProtKB-KW"/>
</dbReference>
<keyword evidence="11" id="KW-0238">DNA-binding</keyword>
<evidence type="ECO:0000256" key="18">
    <source>
        <dbReference type="PROSITE-ProRule" id="PRU00042"/>
    </source>
</evidence>
<dbReference type="GO" id="GO:0000978">
    <property type="term" value="F:RNA polymerase II cis-regulatory region sequence-specific DNA binding"/>
    <property type="evidence" value="ECO:0007669"/>
    <property type="project" value="TreeGrafter"/>
</dbReference>
<dbReference type="GeneID" id="105891991"/>
<dbReference type="FunFam" id="3.30.160.60:FF:000302">
    <property type="entry name" value="Spalt-like transcription factor 1"/>
    <property type="match status" value="1"/>
</dbReference>
<dbReference type="FunFam" id="3.30.160.60:FF:000215">
    <property type="entry name" value="Spalt-like transcription factor 3"/>
    <property type="match status" value="1"/>
</dbReference>
<dbReference type="GO" id="GO:0003337">
    <property type="term" value="P:mesenchymal to epithelial transition involved in metanephros morphogenesis"/>
    <property type="evidence" value="ECO:0007669"/>
    <property type="project" value="UniProtKB-ARBA"/>
</dbReference>
<evidence type="ECO:0000256" key="3">
    <source>
        <dbReference type="ARBA" id="ARBA00022499"/>
    </source>
</evidence>
<dbReference type="GO" id="GO:0035295">
    <property type="term" value="P:tube development"/>
    <property type="evidence" value="ECO:0007669"/>
    <property type="project" value="UniProtKB-ARBA"/>
</dbReference>
<feature type="domain" description="C2H2-type" evidence="20">
    <location>
        <begin position="460"/>
        <end position="487"/>
    </location>
</feature>
<dbReference type="InterPro" id="IPR013087">
    <property type="entry name" value="Znf_C2H2_type"/>
</dbReference>
<feature type="domain" description="C2H2-type" evidence="20">
    <location>
        <begin position="750"/>
        <end position="772"/>
    </location>
</feature>
<keyword evidence="10" id="KW-0805">Transcription regulation</keyword>
<gene>
    <name evidence="22" type="primary">sall3b</name>
</gene>
<dbReference type="GO" id="GO:0000122">
    <property type="term" value="P:negative regulation of transcription by RNA polymerase II"/>
    <property type="evidence" value="ECO:0007669"/>
    <property type="project" value="UniProtKB-ARBA"/>
</dbReference>
<feature type="region of interest" description="Disordered" evidence="19">
    <location>
        <begin position="984"/>
        <end position="1013"/>
    </location>
</feature>
<evidence type="ECO:0000256" key="12">
    <source>
        <dbReference type="ARBA" id="ARBA00023163"/>
    </source>
</evidence>
<dbReference type="GO" id="GO:0045944">
    <property type="term" value="P:positive regulation of transcription by RNA polymerase II"/>
    <property type="evidence" value="ECO:0007669"/>
    <property type="project" value="UniProtKB-ARBA"/>
</dbReference>
<dbReference type="SMART" id="SM00355">
    <property type="entry name" value="ZnF_C2H2"/>
    <property type="match status" value="7"/>
</dbReference>
<dbReference type="RefSeq" id="XP_031442323.1">
    <property type="nucleotide sequence ID" value="XM_031586463.1"/>
</dbReference>
<dbReference type="GO" id="GO:0009966">
    <property type="term" value="P:regulation of signal transduction"/>
    <property type="evidence" value="ECO:0007669"/>
    <property type="project" value="UniProtKB-ARBA"/>
</dbReference>
<feature type="compositionally biased region" description="Polar residues" evidence="19">
    <location>
        <begin position="338"/>
        <end position="356"/>
    </location>
</feature>
<feature type="compositionally biased region" description="Low complexity" evidence="19">
    <location>
        <begin position="642"/>
        <end position="658"/>
    </location>
</feature>
<comment type="function">
    <text evidence="15">Transcriptional repressor involved in organogenesis. Plays an essential role in ureteric bud invasion during kidney development.</text>
</comment>
<evidence type="ECO:0000256" key="5">
    <source>
        <dbReference type="ARBA" id="ARBA00022723"/>
    </source>
</evidence>
<dbReference type="FunFam" id="3.30.160.60:FF:000025">
    <property type="entry name" value="Spalt-like transcription factor 1"/>
    <property type="match status" value="1"/>
</dbReference>
<keyword evidence="12" id="KW-0804">Transcription</keyword>
<dbReference type="Pfam" id="PF00096">
    <property type="entry name" value="zf-C2H2"/>
    <property type="match status" value="5"/>
</dbReference>
<feature type="compositionally biased region" description="Polar residues" evidence="19">
    <location>
        <begin position="546"/>
        <end position="563"/>
    </location>
</feature>
<dbReference type="GO" id="GO:0005654">
    <property type="term" value="C:nucleoplasm"/>
    <property type="evidence" value="ECO:0007669"/>
    <property type="project" value="UniProtKB-ARBA"/>
</dbReference>
<proteinExistence type="inferred from homology"/>
<keyword evidence="3" id="KW-1017">Isopeptide bond</keyword>
<dbReference type="PROSITE" id="PS50157">
    <property type="entry name" value="ZINC_FINGER_C2H2_2"/>
    <property type="match status" value="7"/>
</dbReference>
<keyword evidence="6" id="KW-0677">Repeat</keyword>
<evidence type="ECO:0000256" key="9">
    <source>
        <dbReference type="ARBA" id="ARBA00022843"/>
    </source>
</evidence>
<dbReference type="AlphaFoldDB" id="A0A6P8GUY4"/>
<dbReference type="Gene3D" id="3.30.160.60">
    <property type="entry name" value="Classic Zinc Finger"/>
    <property type="match status" value="6"/>
</dbReference>
<protein>
    <recommendedName>
        <fullName evidence="17">Sal-like protein 1</fullName>
    </recommendedName>
</protein>
<evidence type="ECO:0000313" key="22">
    <source>
        <dbReference type="RefSeq" id="XP_031442323.1"/>
    </source>
</evidence>
<keyword evidence="8" id="KW-0862">Zinc</keyword>
<dbReference type="FunFam" id="3.30.160.60:FF:000079">
    <property type="entry name" value="Spalt-like transcription factor 3"/>
    <property type="match status" value="1"/>
</dbReference>
<evidence type="ECO:0000256" key="1">
    <source>
        <dbReference type="ARBA" id="ARBA00004123"/>
    </source>
</evidence>
<keyword evidence="5" id="KW-0479">Metal-binding</keyword>
<dbReference type="GO" id="GO:0000792">
    <property type="term" value="C:heterochromatin"/>
    <property type="evidence" value="ECO:0007669"/>
    <property type="project" value="UniProtKB-ARBA"/>
</dbReference>
<sequence length="1220" mass="131836">MSRRKQAKPQHLTSEKTALTPVSSDEGLLRGSDQENRENYSGGERTHASESSSVELPAWPHLFEHCVTVTGESATLVMQEDMETPVSLEPPPQISVSFTNQSNNMEPKWTEQAQQSSVDPVQSANGKAEDHMGVVLESEPQMYPETQKSPYLSVTKVAGALVQSPSNMARCGIPSSNVTLEILQSTSVAVAQFSQSVHSESLSGGEGAAPLPMILDRLLDLQQQQIQQLQLIEQIRNQVAMLNKEPMQVARNLTCKGLSSASGPHQLQAVLTQPVFPLLGLLPPTVNGQVSGVEAVASSLSLHPNSGQSAIRSMVSLPSSNHLSSVLSMASSAMPPYSGSTTPVTGNQPNSSAGVHSVEPNNVQNSYKSSSLPLLPPSPPGGIIFPNPLASIMATTNALDPLSALMKQRKGKLSNVSIFDSKPSSDDSFFKHRCRFCAKVFGSDSALQIHLRSHTGERPFKCNICGNRFSTKGNLKVHFQRHKEKYPNVQMNPYPVPEYLDNIPTSTGIPYGMSFLPDKAVTTWLDSKPLISSGQASAGLHLPPTFNGTERSTDSLSNASSAGSPPKACSAPSECTSLSPNPVEPRKPGDTVSTPCSQVGEVSSCYLTGAGERFTSQNDLPTHISNAGMTIVSLESFSIQSTSPKSSSQSYNSDQTYSKPQLDMGPMETSETSKLQQMVENIDKNTTESNECVICHRVLSCHSALKMHYRIHTGERPFKCKVCGRAFSTKGNLKTHFGVHRAKPPLWVQHSCPICQKKFTNAVVLQQHIRLHMVGHIPNVPPTDALQEMDTDLSLDENSFDSMNNYDEDGQDYDSIEVEDENSEGGSLDIHVNSSSGFLGHIMSSLSEMKMQKTATDTTAKADLSCQAAVLEKGSVDPGYLTNNFSTLDDTEKHCLQGTEAPESLDSTHLSLSPLHNDTNTEDSNKPLLRTSITNRSHSPYLATENDTANSTAENAITTVKEENLDYMLCSSKELGIIHGSISPSNDTTQSKMALSGTNRPLPSGREEPNMHSGPQAQVFTPSVAKLEISSLLGAPQPHRTPKQHICTMCVKTFSSASALQIHERTHTGEKPFGCSVCGRAFTTKGNLKVHMGTHMWNNMPARRGRHVSMENSVAVLGSDALKLTEGFQKDMAARAMSVDPGFWNHYAAAITNSVAMKSNEISVIHNGGAPNHHGVSMGLDRVNSGHSPPMTNFGKKNSDSSVSQHFSMLIDNSKENCIN</sequence>
<dbReference type="FunFam" id="3.30.160.60:FF:000689">
    <property type="entry name" value="Spalt like transcription factor 1"/>
    <property type="match status" value="1"/>
</dbReference>
<evidence type="ECO:0000256" key="2">
    <source>
        <dbReference type="ARBA" id="ARBA00022491"/>
    </source>
</evidence>
<organism evidence="21 22">
    <name type="scientific">Clupea harengus</name>
    <name type="common">Atlantic herring</name>
    <dbReference type="NCBI Taxonomy" id="7950"/>
    <lineage>
        <taxon>Eukaryota</taxon>
        <taxon>Metazoa</taxon>
        <taxon>Chordata</taxon>
        <taxon>Craniata</taxon>
        <taxon>Vertebrata</taxon>
        <taxon>Euteleostomi</taxon>
        <taxon>Actinopterygii</taxon>
        <taxon>Neopterygii</taxon>
        <taxon>Teleostei</taxon>
        <taxon>Clupei</taxon>
        <taxon>Clupeiformes</taxon>
        <taxon>Clupeoidei</taxon>
        <taxon>Clupeidae</taxon>
        <taxon>Clupea</taxon>
    </lineage>
</organism>
<evidence type="ECO:0000256" key="16">
    <source>
        <dbReference type="ARBA" id="ARBA00062861"/>
    </source>
</evidence>
<keyword evidence="13" id="KW-0539">Nucleus</keyword>